<comment type="caution">
    <text evidence="1">The sequence shown here is derived from an EMBL/GenBank/DDBJ whole genome shotgun (WGS) entry which is preliminary data.</text>
</comment>
<protein>
    <submittedName>
        <fullName evidence="1">Uncharacterized protein</fullName>
    </submittedName>
</protein>
<organism evidence="1 2">
    <name type="scientific">Brassica napus</name>
    <name type="common">Rape</name>
    <dbReference type="NCBI Taxonomy" id="3708"/>
    <lineage>
        <taxon>Eukaryota</taxon>
        <taxon>Viridiplantae</taxon>
        <taxon>Streptophyta</taxon>
        <taxon>Embryophyta</taxon>
        <taxon>Tracheophyta</taxon>
        <taxon>Spermatophyta</taxon>
        <taxon>Magnoliopsida</taxon>
        <taxon>eudicotyledons</taxon>
        <taxon>Gunneridae</taxon>
        <taxon>Pentapetalae</taxon>
        <taxon>rosids</taxon>
        <taxon>malvids</taxon>
        <taxon>Brassicales</taxon>
        <taxon>Brassicaceae</taxon>
        <taxon>Brassiceae</taxon>
        <taxon>Brassica</taxon>
    </lineage>
</organism>
<feature type="non-terminal residue" evidence="1">
    <location>
        <position position="1"/>
    </location>
</feature>
<keyword evidence="2" id="KW-1185">Reference proteome</keyword>
<evidence type="ECO:0000313" key="2">
    <source>
        <dbReference type="Proteomes" id="UP000824890"/>
    </source>
</evidence>
<name>A0ABQ7Y441_BRANA</name>
<dbReference type="EMBL" id="JAGKQM010000018">
    <property type="protein sequence ID" value="KAH0862926.1"/>
    <property type="molecule type" value="Genomic_DNA"/>
</dbReference>
<sequence>IQPEKVPEYQWGQFAHMRFTENWKKMQERNTENQKKHTMPHVCGRKRVSRRRNEIKIKTGKTPRRAEFFTEIRTKPNGSFVCEEAKERAETLTTLLNQNPHNTNNVTASLDDEYAQVFGPEIRCVGRGPTPSKLVCRSTANRQDVENSEMVVELNTQVSELSDSFIQQIIGTSTGEQARAWATSFIVDFANIPNPTFANVPDLPDQVNVFIFYLEMSDCVDGNIQAEDVVVLNNTFSNFELFMLFEFA</sequence>
<evidence type="ECO:0000313" key="1">
    <source>
        <dbReference type="EMBL" id="KAH0862926.1"/>
    </source>
</evidence>
<proteinExistence type="predicted"/>
<dbReference type="InterPro" id="IPR004252">
    <property type="entry name" value="Probable_transposase_24"/>
</dbReference>
<dbReference type="Pfam" id="PF03004">
    <property type="entry name" value="Transposase_24"/>
    <property type="match status" value="1"/>
</dbReference>
<reference evidence="1 2" key="1">
    <citation type="submission" date="2021-05" db="EMBL/GenBank/DDBJ databases">
        <title>Genome Assembly of Synthetic Allotetraploid Brassica napus Reveals Homoeologous Exchanges between Subgenomes.</title>
        <authorList>
            <person name="Davis J.T."/>
        </authorList>
    </citation>
    <scope>NUCLEOTIDE SEQUENCE [LARGE SCALE GENOMIC DNA]</scope>
    <source>
        <strain evidence="2">cv. Da-Ae</strain>
        <tissue evidence="1">Seedling</tissue>
    </source>
</reference>
<accession>A0ABQ7Y441</accession>
<gene>
    <name evidence="1" type="ORF">HID58_080137</name>
</gene>
<dbReference type="Proteomes" id="UP000824890">
    <property type="component" value="Unassembled WGS sequence"/>
</dbReference>